<evidence type="ECO:0000256" key="1">
    <source>
        <dbReference type="SAM" id="SignalP"/>
    </source>
</evidence>
<dbReference type="RefSeq" id="XP_036358381.1">
    <property type="nucleotide sequence ID" value="XM_036502488.1"/>
</dbReference>
<dbReference type="Proteomes" id="UP000515154">
    <property type="component" value="Linkage group LG4"/>
</dbReference>
<proteinExistence type="predicted"/>
<keyword evidence="1" id="KW-0732">Signal</keyword>
<sequence length="295" mass="33851">MSRFPSTRPAVVIRMLLLILATILTVTSDREFSEAHYEFLGPGYSYGYLQTPPEEQFSSTETLLECAGVALNSQSEFFTYDTVSYVCKNYSPKNIMTVVSTNDSNELSYYRNSAWIKTYSLSTEAGLKVFDSYDSKGHFSSWKVNKCNDTFCPNFFRHPILDFWEHIPIDEVKLVIYKNQTAVVNMVFDGQNTNRETWFSHEKLKSSPWNDLSSATPKFFSLQGLKGDRHFCIENRNGCSKDNGWLVINDGPHYCPYENGPRYPLIRYSGTKSKVTWIKGYSIGDTVTVFIRLKT</sequence>
<keyword evidence="2" id="KW-1185">Reference proteome</keyword>
<feature type="signal peptide" evidence="1">
    <location>
        <begin position="1"/>
        <end position="28"/>
    </location>
</feature>
<accession>A0A7E6ERU3</accession>
<feature type="chain" id="PRO_5028929171" evidence="1">
    <location>
        <begin position="29"/>
        <end position="295"/>
    </location>
</feature>
<gene>
    <name evidence="3" type="primary">LOC118763127</name>
</gene>
<reference evidence="3" key="1">
    <citation type="submission" date="2025-08" db="UniProtKB">
        <authorList>
            <consortium name="RefSeq"/>
        </authorList>
    </citation>
    <scope>IDENTIFICATION</scope>
</reference>
<protein>
    <submittedName>
        <fullName evidence="3">Uncharacterized protein LOC118763127</fullName>
    </submittedName>
</protein>
<dbReference type="AlphaFoldDB" id="A0A7E6ERU3"/>
<evidence type="ECO:0000313" key="2">
    <source>
        <dbReference type="Proteomes" id="UP000515154"/>
    </source>
</evidence>
<name>A0A7E6ERU3_9MOLL</name>
<dbReference type="KEGG" id="osn:118763127"/>
<evidence type="ECO:0000313" key="3">
    <source>
        <dbReference type="RefSeq" id="XP_036358381.1"/>
    </source>
</evidence>
<organism evidence="2 3">
    <name type="scientific">Octopus sinensis</name>
    <name type="common">East Asian common octopus</name>
    <dbReference type="NCBI Taxonomy" id="2607531"/>
    <lineage>
        <taxon>Eukaryota</taxon>
        <taxon>Metazoa</taxon>
        <taxon>Spiralia</taxon>
        <taxon>Lophotrochozoa</taxon>
        <taxon>Mollusca</taxon>
        <taxon>Cephalopoda</taxon>
        <taxon>Coleoidea</taxon>
        <taxon>Octopodiformes</taxon>
        <taxon>Octopoda</taxon>
        <taxon>Incirrata</taxon>
        <taxon>Octopodidae</taxon>
        <taxon>Octopus</taxon>
    </lineage>
</organism>